<dbReference type="OrthoDB" id="1684493at2"/>
<evidence type="ECO:0000313" key="1">
    <source>
        <dbReference type="EMBL" id="SDH70094.1"/>
    </source>
</evidence>
<accession>A0A1G8EJI6</accession>
<organism evidence="1 2">
    <name type="scientific">Alteribacillus bidgolensis</name>
    <dbReference type="NCBI Taxonomy" id="930129"/>
    <lineage>
        <taxon>Bacteria</taxon>
        <taxon>Bacillati</taxon>
        <taxon>Bacillota</taxon>
        <taxon>Bacilli</taxon>
        <taxon>Bacillales</taxon>
        <taxon>Bacillaceae</taxon>
        <taxon>Alteribacillus</taxon>
    </lineage>
</organism>
<dbReference type="AlphaFoldDB" id="A0A1G8EJI6"/>
<dbReference type="Pfam" id="PF09388">
    <property type="entry name" value="SpoOE-like"/>
    <property type="match status" value="1"/>
</dbReference>
<proteinExistence type="predicted"/>
<dbReference type="GO" id="GO:0043937">
    <property type="term" value="P:regulation of sporulation"/>
    <property type="evidence" value="ECO:0007669"/>
    <property type="project" value="InterPro"/>
</dbReference>
<dbReference type="InterPro" id="IPR018540">
    <property type="entry name" value="Spo0E-like"/>
</dbReference>
<sequence>MEKRVFPVMEKKELETLRQKMVEAAELHGLEHPLVLHYSKKVDQEHNRMLRMNTKSFPSVNSLSQRKYQII</sequence>
<dbReference type="Proteomes" id="UP000199017">
    <property type="component" value="Unassembled WGS sequence"/>
</dbReference>
<dbReference type="InterPro" id="IPR037208">
    <property type="entry name" value="Spo0E-like_sf"/>
</dbReference>
<name>A0A1G8EJI6_9BACI</name>
<dbReference type="STRING" id="930129.SAMN05216352_102257"/>
<dbReference type="Gene3D" id="4.10.280.10">
    <property type="entry name" value="Helix-loop-helix DNA-binding domain"/>
    <property type="match status" value="1"/>
</dbReference>
<dbReference type="SUPFAM" id="SSF140500">
    <property type="entry name" value="BAS1536-like"/>
    <property type="match status" value="1"/>
</dbReference>
<dbReference type="EMBL" id="FNDU01000002">
    <property type="protein sequence ID" value="SDH70094.1"/>
    <property type="molecule type" value="Genomic_DNA"/>
</dbReference>
<keyword evidence="2" id="KW-1185">Reference proteome</keyword>
<evidence type="ECO:0000313" key="2">
    <source>
        <dbReference type="Proteomes" id="UP000199017"/>
    </source>
</evidence>
<reference evidence="1 2" key="1">
    <citation type="submission" date="2016-10" db="EMBL/GenBank/DDBJ databases">
        <authorList>
            <person name="de Groot N.N."/>
        </authorList>
    </citation>
    <scope>NUCLEOTIDE SEQUENCE [LARGE SCALE GENOMIC DNA]</scope>
    <source>
        <strain evidence="2">P4B,CCM 7963,CECT 7998,DSM 25260,IBRC-M 10614,KCTC 13821</strain>
    </source>
</reference>
<dbReference type="RefSeq" id="WP_091581411.1">
    <property type="nucleotide sequence ID" value="NZ_FNDU01000002.1"/>
</dbReference>
<protein>
    <submittedName>
        <fullName evidence="1">Spo0E like sporulation regulatory protein</fullName>
    </submittedName>
</protein>
<dbReference type="InterPro" id="IPR036638">
    <property type="entry name" value="HLH_DNA-bd_sf"/>
</dbReference>
<gene>
    <name evidence="1" type="ORF">SAMN05216352_102257</name>
</gene>
<dbReference type="GO" id="GO:0046983">
    <property type="term" value="F:protein dimerization activity"/>
    <property type="evidence" value="ECO:0007669"/>
    <property type="project" value="InterPro"/>
</dbReference>